<keyword evidence="3" id="KW-1185">Reference proteome</keyword>
<protein>
    <recommendedName>
        <fullName evidence="1">Tox-PL-2 domain-containing protein</fullName>
    </recommendedName>
</protein>
<dbReference type="Proteomes" id="UP000607397">
    <property type="component" value="Unassembled WGS sequence"/>
</dbReference>
<comment type="caution">
    <text evidence="2">The sequence shown here is derived from an EMBL/GenBank/DDBJ whole genome shotgun (WGS) entry which is preliminary data.</text>
</comment>
<organism evidence="2 3">
    <name type="scientific">Petrachloros mirabilis ULC683</name>
    <dbReference type="NCBI Taxonomy" id="2781853"/>
    <lineage>
        <taxon>Bacteria</taxon>
        <taxon>Bacillati</taxon>
        <taxon>Cyanobacteriota</taxon>
        <taxon>Cyanophyceae</taxon>
        <taxon>Synechococcales</taxon>
        <taxon>Petrachlorosaceae</taxon>
        <taxon>Petrachloros</taxon>
        <taxon>Petrachloros mirabilis</taxon>
    </lineage>
</organism>
<gene>
    <name evidence="2" type="ORF">GS597_10595</name>
</gene>
<dbReference type="RefSeq" id="WP_161825419.1">
    <property type="nucleotide sequence ID" value="NZ_WVIC01000018.1"/>
</dbReference>
<dbReference type="AlphaFoldDB" id="A0A8K2A7I1"/>
<evidence type="ECO:0000313" key="2">
    <source>
        <dbReference type="EMBL" id="NCJ06949.1"/>
    </source>
</evidence>
<evidence type="ECO:0000313" key="3">
    <source>
        <dbReference type="Proteomes" id="UP000607397"/>
    </source>
</evidence>
<dbReference type="InterPro" id="IPR028910">
    <property type="entry name" value="Tox-PL-2_dom"/>
</dbReference>
<dbReference type="EMBL" id="WVIC01000018">
    <property type="protein sequence ID" value="NCJ06949.1"/>
    <property type="molecule type" value="Genomic_DNA"/>
</dbReference>
<reference evidence="2" key="1">
    <citation type="submission" date="2019-12" db="EMBL/GenBank/DDBJ databases">
        <title>High-Quality draft genome sequences of three cyanobacteria isolated from the limestone walls of the Old Cathedral of Coimbra.</title>
        <authorList>
            <person name="Tiago I."/>
            <person name="Soares F."/>
            <person name="Portugal A."/>
        </authorList>
    </citation>
    <scope>NUCLEOTIDE SEQUENCE [LARGE SCALE GENOMIC DNA]</scope>
    <source>
        <strain evidence="2">C</strain>
    </source>
</reference>
<accession>A0A8K2A7I1</accession>
<dbReference type="Pfam" id="PF15643">
    <property type="entry name" value="Tox-PL-2"/>
    <property type="match status" value="1"/>
</dbReference>
<proteinExistence type="predicted"/>
<feature type="domain" description="Tox-PL-2" evidence="1">
    <location>
        <begin position="9"/>
        <end position="107"/>
    </location>
</feature>
<name>A0A8K2A7I1_9CYAN</name>
<evidence type="ECO:0000259" key="1">
    <source>
        <dbReference type="Pfam" id="PF15643"/>
    </source>
</evidence>
<sequence>MDESESNTELRQQIRQIASSFGMFECVSCANAIQSYLVARGIRGKQVRLHTGSARGKYGNIYHDGLQRNISTNGRHVAIALEVGGQEMMFDNIHPEGILRQVWTSSFHCLAVELGSHFEVDEIEF</sequence>